<evidence type="ECO:0008006" key="3">
    <source>
        <dbReference type="Google" id="ProtNLM"/>
    </source>
</evidence>
<evidence type="ECO:0000313" key="2">
    <source>
        <dbReference type="Proteomes" id="UP001320168"/>
    </source>
</evidence>
<keyword evidence="2" id="KW-1185">Reference proteome</keyword>
<proteinExistence type="predicted"/>
<organism evidence="1 2">
    <name type="scientific">Billgrantia ethanolica</name>
    <dbReference type="NCBI Taxonomy" id="2733486"/>
    <lineage>
        <taxon>Bacteria</taxon>
        <taxon>Pseudomonadati</taxon>
        <taxon>Pseudomonadota</taxon>
        <taxon>Gammaproteobacteria</taxon>
        <taxon>Oceanospirillales</taxon>
        <taxon>Halomonadaceae</taxon>
        <taxon>Billgrantia</taxon>
    </lineage>
</organism>
<name>A0ABS8ZZ42_9GAMM</name>
<sequence>MRAYKFRSASQIAFALDIIINRRLFCADWKTLNDPMEGMFVYSRQSTDGYDYKEEVQQIIEEKKGLKVCSLSGTFDSHLLWAHYAGGFDGCAIEVEIPDNHPCVKRTEYRGVFAHVSMPNGHAPEELANQVLSSKYQEWSYEQEVRILQSQEWFQLEEPVKRVIAGHRMPPALFEAMNIICNSMGIRFCRTGIGDEGIDADYVEPSSVIAPNNQFNWDALKRAR</sequence>
<gene>
    <name evidence="1" type="ORF">HOP53_03255</name>
</gene>
<protein>
    <recommendedName>
        <fullName evidence="3">DUF2971 domain-containing protein</fullName>
    </recommendedName>
</protein>
<dbReference type="RefSeq" id="WP_234268664.1">
    <property type="nucleotide sequence ID" value="NZ_JABFTX010000001.1"/>
</dbReference>
<evidence type="ECO:0000313" key="1">
    <source>
        <dbReference type="EMBL" id="MCE8001849.1"/>
    </source>
</evidence>
<comment type="caution">
    <text evidence="1">The sequence shown here is derived from an EMBL/GenBank/DDBJ whole genome shotgun (WGS) entry which is preliminary data.</text>
</comment>
<dbReference type="Proteomes" id="UP001320168">
    <property type="component" value="Unassembled WGS sequence"/>
</dbReference>
<reference evidence="1 2" key="1">
    <citation type="journal article" date="2021" name="Front. Microbiol.">
        <title>Aerobic Denitrification and Heterotrophic Sulfur Oxidation in the Genus Halomonas Revealed by Six Novel Species Characterizations and Genome-Based Analysis.</title>
        <authorList>
            <person name="Wang L."/>
            <person name="Shao Z."/>
        </authorList>
    </citation>
    <scope>NUCLEOTIDE SEQUENCE [LARGE SCALE GENOMIC DNA]</scope>
    <source>
        <strain evidence="1 2">MCCC 1A11081</strain>
    </source>
</reference>
<dbReference type="EMBL" id="JABFTX010000001">
    <property type="protein sequence ID" value="MCE8001849.1"/>
    <property type="molecule type" value="Genomic_DNA"/>
</dbReference>
<accession>A0ABS8ZZ42</accession>